<dbReference type="EMBL" id="QVXO01000095">
    <property type="protein sequence ID" value="RPJ87871.1"/>
    <property type="molecule type" value="Genomic_DNA"/>
</dbReference>
<comment type="caution">
    <text evidence="2">The sequence shown here is derived from an EMBL/GenBank/DDBJ whole genome shotgun (WGS) entry which is preliminary data.</text>
</comment>
<name>A0A424W3R3_ALCXX</name>
<dbReference type="Proteomes" id="UP000285324">
    <property type="component" value="Unassembled WGS sequence"/>
</dbReference>
<feature type="domain" description="DUF4123" evidence="1">
    <location>
        <begin position="58"/>
        <end position="166"/>
    </location>
</feature>
<evidence type="ECO:0000259" key="1">
    <source>
        <dbReference type="Pfam" id="PF13503"/>
    </source>
</evidence>
<evidence type="ECO:0000313" key="2">
    <source>
        <dbReference type="EMBL" id="RPJ87871.1"/>
    </source>
</evidence>
<dbReference type="Pfam" id="PF13503">
    <property type="entry name" value="DUF4123"/>
    <property type="match status" value="1"/>
</dbReference>
<dbReference type="RefSeq" id="WP_118935035.1">
    <property type="nucleotide sequence ID" value="NZ_CP061008.1"/>
</dbReference>
<dbReference type="AlphaFoldDB" id="A0A424W3R3"/>
<proteinExistence type="predicted"/>
<organism evidence="2 3">
    <name type="scientific">Alcaligenes xylosoxydans xylosoxydans</name>
    <name type="common">Achromobacter xylosoxidans</name>
    <dbReference type="NCBI Taxonomy" id="85698"/>
    <lineage>
        <taxon>Bacteria</taxon>
        <taxon>Pseudomonadati</taxon>
        <taxon>Pseudomonadota</taxon>
        <taxon>Betaproteobacteria</taxon>
        <taxon>Burkholderiales</taxon>
        <taxon>Alcaligenaceae</taxon>
        <taxon>Achromobacter</taxon>
    </lineage>
</organism>
<evidence type="ECO:0000313" key="3">
    <source>
        <dbReference type="Proteomes" id="UP000285324"/>
    </source>
</evidence>
<reference evidence="2 3" key="1">
    <citation type="submission" date="2018-08" db="EMBL/GenBank/DDBJ databases">
        <title>Achromobacter xylosoxidans Genome sequencing and assembly.</title>
        <authorList>
            <person name="Wang R."/>
            <person name="Rensing C."/>
            <person name="Li Y."/>
        </authorList>
    </citation>
    <scope>NUCLEOTIDE SEQUENCE [LARGE SCALE GENOMIC DNA]</scope>
    <source>
        <strain evidence="2 3">GD003A</strain>
    </source>
</reference>
<accession>A0A424W3R3</accession>
<gene>
    <name evidence="2" type="ORF">DY367_30690</name>
</gene>
<dbReference type="InterPro" id="IPR025391">
    <property type="entry name" value="DUF4123"/>
</dbReference>
<dbReference type="OrthoDB" id="8662975at2"/>
<protein>
    <submittedName>
        <fullName evidence="2">DUF4123 domain-containing protein</fullName>
    </submittedName>
</protein>
<sequence length="349" mass="38793">MPEERHEAGIASGVSHMSNQVRPLVLHSDLDGLHARVQASARVQVSDLNLFALVEPGMLDGCRDPAPAELLRHFREPGDASLYARRHEAVAASIGPMLAQPDLPQAEWLWRVGQAHHAVSWIWTERPLEEMARHLAVWLDARTDDGLDFLLRYYDPRHAEPMLTLMGVDVLRGMLDPGESWSWVDPWNRVCSLMPVSDGPVEKPGAPPWILTQPQTEALMRLCEPGPLLDALMQRVPAMLAPWTRPTPYALACHLSRVAAAHGLTTFERQFCYALDALDLHPMAHRSSVVQARLRNGEALDSALERLASEERAAVRAELAMQNGATEFEAPAGYAIEPLPTEFAHRRVA</sequence>